<evidence type="ECO:0000256" key="7">
    <source>
        <dbReference type="ARBA" id="ARBA00035288"/>
    </source>
</evidence>
<dbReference type="SUPFAM" id="SSF50104">
    <property type="entry name" value="Translation proteins SH3-like domain"/>
    <property type="match status" value="1"/>
</dbReference>
<dbReference type="PANTHER" id="PTHR15680">
    <property type="entry name" value="RIBOSOMAL PROTEIN L19"/>
    <property type="match status" value="1"/>
</dbReference>
<evidence type="ECO:0000256" key="4">
    <source>
        <dbReference type="ARBA" id="ARBA00022980"/>
    </source>
</evidence>
<keyword evidence="6" id="KW-0687">Ribonucleoprotein</keyword>
<keyword evidence="3" id="KW-0809">Transit peptide</keyword>
<protein>
    <recommendedName>
        <fullName evidence="7">Large ribosomal subunit protein bL19m</fullName>
    </recommendedName>
    <alternativeName>
        <fullName evidence="8">39S ribosomal protein L19, mitochondrial</fullName>
    </alternativeName>
</protein>
<accession>A0A6M2DIK2</accession>
<evidence type="ECO:0000256" key="8">
    <source>
        <dbReference type="ARBA" id="ARBA00035359"/>
    </source>
</evidence>
<sequence>MYLPSRLLLKEFRQNAKVLNNLLLQVKALSTKTELQASKEEPVKISQNNEKKSSRQIVDYRFIYPEFLPDPKIEWRNAIREKLERKDMLSRRVHIDIPEFYVGTIMAVTTSDLHSEGKTSRFVGICIHRSGCGLRSQFILRNVIDHQGCEVMYEMYDPTIQKIDVLRLEKRLDSKLFYLRDALPEYSTFPLDMEAEILPEGTPVPINDIKVKLKPRPWLERWERQDLKGIQPLDLPEQFFIKAKERSTPWEKYDLMKQYRATIPEEEQNIIYAEVYSELHQLELLRRKQKRKRTFIKPVKKA</sequence>
<evidence type="ECO:0000256" key="5">
    <source>
        <dbReference type="ARBA" id="ARBA00023128"/>
    </source>
</evidence>
<dbReference type="FunFam" id="2.30.30.790:FF:000002">
    <property type="entry name" value="39S ribosomal protein L19, mitochondrial"/>
    <property type="match status" value="1"/>
</dbReference>
<keyword evidence="4 9" id="KW-0689">Ribosomal protein</keyword>
<dbReference type="AlphaFoldDB" id="A0A6M2DIK2"/>
<dbReference type="InterPro" id="IPR008991">
    <property type="entry name" value="Translation_prot_SH3-like_sf"/>
</dbReference>
<dbReference type="InterPro" id="IPR038657">
    <property type="entry name" value="Ribosomal_bL19_sf"/>
</dbReference>
<comment type="subcellular location">
    <subcellularLocation>
        <location evidence="1">Mitochondrion</location>
    </subcellularLocation>
</comment>
<dbReference type="InterPro" id="IPR001857">
    <property type="entry name" value="Ribosomal_bL19"/>
</dbReference>
<dbReference type="Gene3D" id="2.30.30.790">
    <property type="match status" value="1"/>
</dbReference>
<reference evidence="9" key="1">
    <citation type="submission" date="2020-03" db="EMBL/GenBank/DDBJ databases">
        <title>Transcriptomic Profiling of the Digestive Tract of the Rat Flea, Xenopsylla cheopis, Following Blood Feeding and Infection with Yersinia pestis.</title>
        <authorList>
            <person name="Bland D.M."/>
            <person name="Martens C.A."/>
            <person name="Virtaneva K."/>
            <person name="Kanakabandi K."/>
            <person name="Long D."/>
            <person name="Rosenke R."/>
            <person name="Saturday G.A."/>
            <person name="Hoyt F.H."/>
            <person name="Bruno D.P."/>
            <person name="Ribeiro J.M.C."/>
            <person name="Hinnebusch J."/>
        </authorList>
    </citation>
    <scope>NUCLEOTIDE SEQUENCE</scope>
</reference>
<dbReference type="EMBL" id="GIIL01001132">
    <property type="protein sequence ID" value="NOV44858.1"/>
    <property type="molecule type" value="Transcribed_RNA"/>
</dbReference>
<organism evidence="9">
    <name type="scientific">Xenopsylla cheopis</name>
    <name type="common">Oriental rat flea</name>
    <name type="synonym">Pulex cheopis</name>
    <dbReference type="NCBI Taxonomy" id="163159"/>
    <lineage>
        <taxon>Eukaryota</taxon>
        <taxon>Metazoa</taxon>
        <taxon>Ecdysozoa</taxon>
        <taxon>Arthropoda</taxon>
        <taxon>Hexapoda</taxon>
        <taxon>Insecta</taxon>
        <taxon>Pterygota</taxon>
        <taxon>Neoptera</taxon>
        <taxon>Endopterygota</taxon>
        <taxon>Siphonaptera</taxon>
        <taxon>Pulicidae</taxon>
        <taxon>Xenopsyllinae</taxon>
        <taxon>Xenopsylla</taxon>
    </lineage>
</organism>
<evidence type="ECO:0000256" key="1">
    <source>
        <dbReference type="ARBA" id="ARBA00004173"/>
    </source>
</evidence>
<evidence type="ECO:0000256" key="6">
    <source>
        <dbReference type="ARBA" id="ARBA00023274"/>
    </source>
</evidence>
<dbReference type="GO" id="GO:0006412">
    <property type="term" value="P:translation"/>
    <property type="evidence" value="ECO:0007669"/>
    <property type="project" value="InterPro"/>
</dbReference>
<dbReference type="GO" id="GO:0003735">
    <property type="term" value="F:structural constituent of ribosome"/>
    <property type="evidence" value="ECO:0007669"/>
    <property type="project" value="InterPro"/>
</dbReference>
<dbReference type="PANTHER" id="PTHR15680:SF9">
    <property type="entry name" value="LARGE RIBOSOMAL SUBUNIT PROTEIN BL19M"/>
    <property type="match status" value="1"/>
</dbReference>
<evidence type="ECO:0000313" key="9">
    <source>
        <dbReference type="EMBL" id="NOV44858.1"/>
    </source>
</evidence>
<evidence type="ECO:0000256" key="2">
    <source>
        <dbReference type="ARBA" id="ARBA00005781"/>
    </source>
</evidence>
<proteinExistence type="inferred from homology"/>
<comment type="similarity">
    <text evidence="2">Belongs to the bacterial ribosomal protein bL19 family.</text>
</comment>
<evidence type="ECO:0000256" key="3">
    <source>
        <dbReference type="ARBA" id="ARBA00022946"/>
    </source>
</evidence>
<dbReference type="Pfam" id="PF01245">
    <property type="entry name" value="Ribosomal_L19"/>
    <property type="match status" value="1"/>
</dbReference>
<name>A0A6M2DIK2_XENCH</name>
<keyword evidence="5" id="KW-0496">Mitochondrion</keyword>
<dbReference type="GO" id="GO:0005762">
    <property type="term" value="C:mitochondrial large ribosomal subunit"/>
    <property type="evidence" value="ECO:0007669"/>
    <property type="project" value="TreeGrafter"/>
</dbReference>